<dbReference type="CDD" id="cd02808">
    <property type="entry name" value="GltS_FMN"/>
    <property type="match status" value="1"/>
</dbReference>
<accession>A2BYN8</accession>
<reference evidence="19 20" key="1">
    <citation type="journal article" date="2007" name="PLoS Genet.">
        <title>Patterns and implications of gene gain and loss in the evolution of Prochlorococcus.</title>
        <authorList>
            <person name="Kettler G.C."/>
            <person name="Martiny A.C."/>
            <person name="Huang K."/>
            <person name="Zucker J."/>
            <person name="Coleman M.L."/>
            <person name="Rodrigue S."/>
            <person name="Chen F."/>
            <person name="Lapidus A."/>
            <person name="Ferriera S."/>
            <person name="Johnson J."/>
            <person name="Steglich C."/>
            <person name="Church G.M."/>
            <person name="Richardson P."/>
            <person name="Chisholm S.W."/>
        </authorList>
    </citation>
    <scope>NUCLEOTIDE SEQUENCE [LARGE SCALE GENOMIC DNA]</scope>
    <source>
        <strain evidence="19 20">MIT 9515</strain>
    </source>
</reference>
<dbReference type="Pfam" id="PF04898">
    <property type="entry name" value="Glu_syn_central"/>
    <property type="match status" value="1"/>
</dbReference>
<sequence length="1524" mass="169199">MRESIKRSKGPYQDSYSPSGIIGEKDACGVGFIANIYGKESNWILKQSLRGLNCMEHRGGCGGDNDSGDGAGILCSIPWEFLDQEMNLEPRPDQIRGLGMIFMPNNELKVKESKLICEQEAKKLNFKKTFWRNVPVKNEILGNLAKQNAPFICQWIVCLEKVDSQEFETLLFQLRKRIEKRIRENTKNNAADCEFYFASLSSKTVVYKGMVRSEILSKFYGDLQKKEFKVSFSVYHRRFSTNTLPKWPLAQPMRFLGHNGEINTLLGNINWAKASEKHIDEYWGELSKDIKPIVDINKSDSSNLDATLEINIRSGQLITDSLMKLVPEAFRDQPELKGKEDIKAFYEYSASLQEAWDGPALLVFTDGDFIGATLDRNGLRPARYSITDDGFVIMGSETGVVDVEDNKVIEKGRLGPGQMLAVDFTNNKILRNWEVKTEAARRNDYLNLLKKRTVKLQKKEWFENCELKDLELLQQQTVYGFSAEDNDLILDSMASVSKEPTFCMGDDIPLAVLSSKPHILYDYFKQRFAQVTNPPIDPLREKLVMSLEMHLGERCSPFETKNIKPFIHLKSPIINEQELISIKESKIKSHTISSLFDIKEGQKGFENKLNDICKQSEIAINEGSSLIIISDKGVTSNKSFIPPLLAVGAIHHYLLKKEIRLKASLIIETGQCWSTHHLACLIGYGVSAVCPWLILESARHWLKHPKTQKLIESKKINSLSTKDVQKNIKKALEDGLRKILSKIGISLLSSYHGAQIFEAVGLGSDLIKIAFDGTTSRIAGITLKELSNESFSIHTKAYPEIDLKKLEFLGFVQFRNYGEYHSNNPAISKVLHTALKEGPGYDHFNTYQELVRNRPITSLRDLLTIKSKRDSIPLDQVESVESICKRFCTGGMSLGALSREAHEVLAVAMNRIGGKSNSGEGGEDPARFNVLNDIDKNTRSATLPFIKGLENGDTACSAIKQIASGRFGVTPEYLRSGKQLEIKMAQGAKPGEGGQLPGPKVDSYIAKLRNSKPGVALISPPPHHDIYSIEDLAQLIHDLHQIHPKAKVSVKLVSEIGIGTIAAGVSKANADVIQISGHDGGTGASPLSSIKHAGLPWELGVAEVHKSLLQNNLRDRVLLRADGGLKTGWDVVIAALLGAEEYGFGSVAMIAEGCIMARVCHKNTCPVGVATQKEELRKRFKGLPDNVVNLFLYIAEEIRQIMSSIGVSKMEDLIGNKEFLTTRDISLPKTGNIDLTSLVNNNHIFNDRSWINHSKNAHNNGPVLEDEFLMDSHFMDTIRNHKEFTKDIKIKNTDRSVCAKISGEIAELFGNNGFKGKLNLNFYGHAGQSFGAFLLKGMNIQLIGEANDYVCKGMNGGLLTIVPPKVDEKSSEQVILGNTCLYGATGGKLFALGKSGERFAVRNSGAIAVTEGSGDHCCEYMTGGKVIILGSTGRNIGAGMTGGIAYILDENDDLENKVNKEIVSIYKINNLKQEEILLEILNEYHEKTKSLKALKIIKDWSNCKKIFKIVVPPSEEALLGINSQ</sequence>
<dbReference type="eggNOG" id="COG0067">
    <property type="taxonomic scope" value="Bacteria"/>
</dbReference>
<name>A2BYN8_PROM5</name>
<dbReference type="GO" id="GO:0051538">
    <property type="term" value="F:3 iron, 4 sulfur cluster binding"/>
    <property type="evidence" value="ECO:0007669"/>
    <property type="project" value="UniProtKB-KW"/>
</dbReference>
<evidence type="ECO:0000256" key="6">
    <source>
        <dbReference type="ARBA" id="ARBA00022605"/>
    </source>
</evidence>
<evidence type="ECO:0000256" key="13">
    <source>
        <dbReference type="ARBA" id="ARBA00023014"/>
    </source>
</evidence>
<evidence type="ECO:0000256" key="3">
    <source>
        <dbReference type="ARBA" id="ARBA00004802"/>
    </source>
</evidence>
<proteinExistence type="inferred from homology"/>
<dbReference type="Pfam" id="PF00310">
    <property type="entry name" value="GATase_2"/>
    <property type="match status" value="1"/>
</dbReference>
<evidence type="ECO:0000256" key="1">
    <source>
        <dbReference type="ARBA" id="ARBA00001917"/>
    </source>
</evidence>
<dbReference type="Pfam" id="PF01493">
    <property type="entry name" value="GXGXG"/>
    <property type="match status" value="1"/>
</dbReference>
<dbReference type="SUPFAM" id="SSF56235">
    <property type="entry name" value="N-terminal nucleophile aminohydrolases (Ntn hydrolases)"/>
    <property type="match status" value="1"/>
</dbReference>
<evidence type="ECO:0000256" key="10">
    <source>
        <dbReference type="ARBA" id="ARBA00022962"/>
    </source>
</evidence>
<comment type="cofactor">
    <cofactor evidence="1">
        <name>FMN</name>
        <dbReference type="ChEBI" id="CHEBI:58210"/>
    </cofactor>
</comment>
<dbReference type="Gene3D" id="3.20.20.70">
    <property type="entry name" value="Aldolase class I"/>
    <property type="match status" value="2"/>
</dbReference>
<feature type="domain" description="Glutamine amidotransferase type-2" evidence="18">
    <location>
        <begin position="28"/>
        <end position="425"/>
    </location>
</feature>
<evidence type="ECO:0000256" key="12">
    <source>
        <dbReference type="ARBA" id="ARBA00023004"/>
    </source>
</evidence>
<dbReference type="NCBIfam" id="NF008730">
    <property type="entry name" value="PRK11750.1"/>
    <property type="match status" value="1"/>
</dbReference>
<dbReference type="eggNOG" id="COG0069">
    <property type="taxonomic scope" value="Bacteria"/>
</dbReference>
<dbReference type="KEGG" id="pmc:P9515_16921"/>
<keyword evidence="10" id="KW-0315">Glutamine amidotransferase</keyword>
<dbReference type="PANTHER" id="PTHR11938">
    <property type="entry name" value="FAD NADPH DEHYDROGENASE/OXIDOREDUCTASE"/>
    <property type="match status" value="1"/>
</dbReference>
<dbReference type="MEROPS" id="C44.003"/>
<comment type="similarity">
    <text evidence="5">Belongs to the glutamate synthase family.</text>
</comment>
<keyword evidence="15" id="KW-0003">3Fe-4S</keyword>
<dbReference type="PANTHER" id="PTHR11938:SF133">
    <property type="entry name" value="GLUTAMATE SYNTHASE (NADH)"/>
    <property type="match status" value="1"/>
</dbReference>
<keyword evidence="14" id="KW-0314">Glutamate biosynthesis</keyword>
<dbReference type="OrthoDB" id="9758182at2"/>
<keyword evidence="8" id="KW-0288">FMN</keyword>
<dbReference type="InterPro" id="IPR002932">
    <property type="entry name" value="Glu_synthdom"/>
</dbReference>
<dbReference type="InterPro" id="IPR006982">
    <property type="entry name" value="Glu_synth_centr_N"/>
</dbReference>
<evidence type="ECO:0000256" key="7">
    <source>
        <dbReference type="ARBA" id="ARBA00022630"/>
    </source>
</evidence>
<evidence type="ECO:0000256" key="9">
    <source>
        <dbReference type="ARBA" id="ARBA00022723"/>
    </source>
</evidence>
<evidence type="ECO:0000256" key="14">
    <source>
        <dbReference type="ARBA" id="ARBA00023164"/>
    </source>
</evidence>
<comment type="cofactor">
    <cofactor evidence="2">
        <name>[3Fe-4S] cluster</name>
        <dbReference type="ChEBI" id="CHEBI:21137"/>
    </cofactor>
</comment>
<dbReference type="GeneID" id="60200303"/>
<organism evidence="19 20">
    <name type="scientific">Prochlorococcus marinus (strain MIT 9515)</name>
    <dbReference type="NCBI Taxonomy" id="167542"/>
    <lineage>
        <taxon>Bacteria</taxon>
        <taxon>Bacillati</taxon>
        <taxon>Cyanobacteriota</taxon>
        <taxon>Cyanophyceae</taxon>
        <taxon>Synechococcales</taxon>
        <taxon>Prochlorococcaceae</taxon>
        <taxon>Prochlorococcus</taxon>
    </lineage>
</organism>
<keyword evidence="12" id="KW-0408">Iron</keyword>
<comment type="pathway">
    <text evidence="16">Amino-acid biosynthesis; L-glutamate biosynthesis via GLT pathway; L-glutamate from 2-oxoglutarate and L-glutamine (ferredoxin route): step 1/1.</text>
</comment>
<dbReference type="Gene3D" id="2.160.20.60">
    <property type="entry name" value="Glutamate synthase, alpha subunit, C-terminal domain"/>
    <property type="match status" value="1"/>
</dbReference>
<dbReference type="EC" id="1.4.7.1" evidence="17"/>
<dbReference type="Proteomes" id="UP000001589">
    <property type="component" value="Chromosome"/>
</dbReference>
<evidence type="ECO:0000256" key="16">
    <source>
        <dbReference type="ARBA" id="ARBA00037928"/>
    </source>
</evidence>
<evidence type="ECO:0000256" key="17">
    <source>
        <dbReference type="ARBA" id="ARBA00039085"/>
    </source>
</evidence>
<keyword evidence="13" id="KW-0411">Iron-sulfur</keyword>
<dbReference type="SUPFAM" id="SSF69336">
    <property type="entry name" value="Alpha subunit of glutamate synthase, C-terminal domain"/>
    <property type="match status" value="1"/>
</dbReference>
<dbReference type="Pfam" id="PF01645">
    <property type="entry name" value="Glu_synthase"/>
    <property type="match status" value="1"/>
</dbReference>
<dbReference type="CDD" id="cd00982">
    <property type="entry name" value="gltB_C"/>
    <property type="match status" value="1"/>
</dbReference>
<dbReference type="GO" id="GO:0016041">
    <property type="term" value="F:glutamate synthase (ferredoxin) activity"/>
    <property type="evidence" value="ECO:0007669"/>
    <property type="project" value="UniProtKB-EC"/>
</dbReference>
<dbReference type="InterPro" id="IPR013785">
    <property type="entry name" value="Aldolase_TIM"/>
</dbReference>
<dbReference type="SUPFAM" id="SSF51395">
    <property type="entry name" value="FMN-linked oxidoreductases"/>
    <property type="match status" value="1"/>
</dbReference>
<evidence type="ECO:0000256" key="5">
    <source>
        <dbReference type="ARBA" id="ARBA00009716"/>
    </source>
</evidence>
<dbReference type="InterPro" id="IPR036485">
    <property type="entry name" value="Glu_synth_asu_C_sf"/>
</dbReference>
<comment type="pathway">
    <text evidence="3">Energy metabolism; nitrogen metabolism.</text>
</comment>
<dbReference type="STRING" id="167542.P9515_16921"/>
<keyword evidence="6" id="KW-0028">Amino-acid biosynthesis</keyword>
<protein>
    <recommendedName>
        <fullName evidence="17">glutamate synthase (ferredoxin)</fullName>
        <ecNumber evidence="17">1.4.7.1</ecNumber>
    </recommendedName>
</protein>
<dbReference type="Gene3D" id="3.60.20.10">
    <property type="entry name" value="Glutamine Phosphoribosylpyrophosphate, subunit 1, domain 1"/>
    <property type="match status" value="1"/>
</dbReference>
<dbReference type="eggNOG" id="COG0070">
    <property type="taxonomic scope" value="Bacteria"/>
</dbReference>
<evidence type="ECO:0000256" key="4">
    <source>
        <dbReference type="ARBA" id="ARBA00004909"/>
    </source>
</evidence>
<gene>
    <name evidence="19" type="primary">gltB</name>
    <name evidence="19" type="ordered locus">P9515_16921</name>
</gene>
<evidence type="ECO:0000313" key="20">
    <source>
        <dbReference type="Proteomes" id="UP000001589"/>
    </source>
</evidence>
<dbReference type="InterPro" id="IPR050711">
    <property type="entry name" value="ET-N_metabolism_enzyme"/>
</dbReference>
<dbReference type="HOGENOM" id="CLU_000422_8_2_3"/>
<comment type="pathway">
    <text evidence="4">Nitrogen metabolism.</text>
</comment>
<evidence type="ECO:0000256" key="8">
    <source>
        <dbReference type="ARBA" id="ARBA00022643"/>
    </source>
</evidence>
<evidence type="ECO:0000256" key="2">
    <source>
        <dbReference type="ARBA" id="ARBA00001927"/>
    </source>
</evidence>
<evidence type="ECO:0000256" key="11">
    <source>
        <dbReference type="ARBA" id="ARBA00023002"/>
    </source>
</evidence>
<dbReference type="GO" id="GO:0046872">
    <property type="term" value="F:metal ion binding"/>
    <property type="evidence" value="ECO:0007669"/>
    <property type="project" value="UniProtKB-KW"/>
</dbReference>
<evidence type="ECO:0000313" key="19">
    <source>
        <dbReference type="EMBL" id="ABM72899.1"/>
    </source>
</evidence>
<dbReference type="InterPro" id="IPR017932">
    <property type="entry name" value="GATase_2_dom"/>
</dbReference>
<keyword evidence="11 19" id="KW-0560">Oxidoreductase</keyword>
<dbReference type="FunFam" id="3.20.20.70:FF:000084">
    <property type="entry name" value="Ferredoxin-dependent glutamate synthase, chloroplastic"/>
    <property type="match status" value="1"/>
</dbReference>
<dbReference type="RefSeq" id="WP_011820991.1">
    <property type="nucleotide sequence ID" value="NC_008817.1"/>
</dbReference>
<dbReference type="EMBL" id="CP000552">
    <property type="protein sequence ID" value="ABM72899.1"/>
    <property type="molecule type" value="Genomic_DNA"/>
</dbReference>
<dbReference type="GO" id="GO:0019676">
    <property type="term" value="P:ammonia assimilation cycle"/>
    <property type="evidence" value="ECO:0007669"/>
    <property type="project" value="TreeGrafter"/>
</dbReference>
<evidence type="ECO:0000259" key="18">
    <source>
        <dbReference type="PROSITE" id="PS51278"/>
    </source>
</evidence>
<keyword evidence="7" id="KW-0285">Flavoprotein</keyword>
<evidence type="ECO:0000256" key="15">
    <source>
        <dbReference type="ARBA" id="ARBA00023291"/>
    </source>
</evidence>
<dbReference type="InterPro" id="IPR002489">
    <property type="entry name" value="Glu_synth_asu_C"/>
</dbReference>
<dbReference type="PROSITE" id="PS51278">
    <property type="entry name" value="GATASE_TYPE_2"/>
    <property type="match status" value="1"/>
</dbReference>
<keyword evidence="9" id="KW-0479">Metal-binding</keyword>
<dbReference type="GO" id="GO:0006537">
    <property type="term" value="P:glutamate biosynthetic process"/>
    <property type="evidence" value="ECO:0007669"/>
    <property type="project" value="UniProtKB-KW"/>
</dbReference>
<dbReference type="InterPro" id="IPR029055">
    <property type="entry name" value="Ntn_hydrolases_N"/>
</dbReference>
<dbReference type="CDD" id="cd00713">
    <property type="entry name" value="GltS"/>
    <property type="match status" value="1"/>
</dbReference>